<accession>A0A2U3B9G9</accession>
<reference evidence="1 2" key="1">
    <citation type="submission" date="2018-05" db="EMBL/GenBank/DDBJ databases">
        <title>Vibrio limimaris sp. nov., isolated from marine sediment.</title>
        <authorList>
            <person name="Li C.-M."/>
        </authorList>
    </citation>
    <scope>NUCLEOTIDE SEQUENCE [LARGE SCALE GENOMIC DNA]</scope>
    <source>
        <strain evidence="1 2">E4404</strain>
    </source>
</reference>
<dbReference type="EMBL" id="QFWT01000005">
    <property type="protein sequence ID" value="PWI33417.1"/>
    <property type="molecule type" value="Genomic_DNA"/>
</dbReference>
<name>A0A2U3B9G9_9VIBR</name>
<protein>
    <submittedName>
        <fullName evidence="1">Uncharacterized protein</fullName>
    </submittedName>
</protein>
<evidence type="ECO:0000313" key="2">
    <source>
        <dbReference type="Proteomes" id="UP000245362"/>
    </source>
</evidence>
<dbReference type="AlphaFoldDB" id="A0A2U3B9G9"/>
<comment type="caution">
    <text evidence="1">The sequence shown here is derived from an EMBL/GenBank/DDBJ whole genome shotgun (WGS) entry which is preliminary data.</text>
</comment>
<organism evidence="1 2">
    <name type="scientific">Vibrio albus</name>
    <dbReference type="NCBI Taxonomy" id="2200953"/>
    <lineage>
        <taxon>Bacteria</taxon>
        <taxon>Pseudomonadati</taxon>
        <taxon>Pseudomonadota</taxon>
        <taxon>Gammaproteobacteria</taxon>
        <taxon>Vibrionales</taxon>
        <taxon>Vibrionaceae</taxon>
        <taxon>Vibrio</taxon>
    </lineage>
</organism>
<evidence type="ECO:0000313" key="1">
    <source>
        <dbReference type="EMBL" id="PWI33417.1"/>
    </source>
</evidence>
<dbReference type="Proteomes" id="UP000245362">
    <property type="component" value="Unassembled WGS sequence"/>
</dbReference>
<gene>
    <name evidence="1" type="ORF">DI392_11250</name>
</gene>
<proteinExistence type="predicted"/>
<keyword evidence="2" id="KW-1185">Reference proteome</keyword>
<sequence length="196" mass="22020">MARFLSVRNKKNLSVDVHPRAYEAYRFFHAQMFLFHKTELGTQVLDGLQKGQIFSAVQASSSKCYLFSGFEIHGFSINEFDMSDHQVVIYDDLAEEDIELLAWTGVFRVLLSSVQGGRVEALRKAINEQVPKSVLNSVFSVKTLTQDFVAKCTPYSLAGLKKQSKKSAIIPTASEPETKTVSIFEQLTNEVRSNES</sequence>